<dbReference type="EMBL" id="FCNY02000005">
    <property type="protein sequence ID" value="SAL34427.1"/>
    <property type="molecule type" value="Genomic_DNA"/>
</dbReference>
<gene>
    <name evidence="2" type="ORF">AWB70_02355</name>
</gene>
<proteinExistence type="predicted"/>
<evidence type="ECO:0000256" key="1">
    <source>
        <dbReference type="SAM" id="MobiDB-lite"/>
    </source>
</evidence>
<evidence type="ECO:0000313" key="3">
    <source>
        <dbReference type="Proteomes" id="UP000054740"/>
    </source>
</evidence>
<feature type="region of interest" description="Disordered" evidence="1">
    <location>
        <begin position="292"/>
        <end position="340"/>
    </location>
</feature>
<accession>A0A158GRC1</accession>
<dbReference type="RefSeq" id="WP_053570142.1">
    <property type="nucleotide sequence ID" value="NZ_FCNY02000005.1"/>
</dbReference>
<sequence length="340" mass="38293">MTDEKRNARPADISPESLDRFARKTASALRARVAEKPQRDMFDKGELWRRHQRDNGQIEAIDKLSRANLARLRANLKRLNPLEYDFVTKFDKRPFYATHFTPAERDRDGETTLYSRKKLIEKGITFDLSHSQAADLAEAANDDYVFFSLECGRTPKKASSRFGDVLYRFDLASSRVGSRFEHAWLSLNDMVAPPDNTLPRRVPGLPESDYRKVNNAVDVYNKPTYVFSGGSMMVGVALSIVELTRDLTPDSQRKLLSALSDDDTDKTLNGLFRPELKLARFLITDKFEKHLDETSGAAPPSLPPTPASPTYMDILDAYHGGPSRGSDSDSASNYSQDSME</sequence>
<dbReference type="AlphaFoldDB" id="A0A158GRC1"/>
<organism evidence="2 3">
    <name type="scientific">Caballeronia cordobensis</name>
    <name type="common">Burkholderia cordobensis</name>
    <dbReference type="NCBI Taxonomy" id="1353886"/>
    <lineage>
        <taxon>Bacteria</taxon>
        <taxon>Pseudomonadati</taxon>
        <taxon>Pseudomonadota</taxon>
        <taxon>Betaproteobacteria</taxon>
        <taxon>Burkholderiales</taxon>
        <taxon>Burkholderiaceae</taxon>
        <taxon>Caballeronia</taxon>
    </lineage>
</organism>
<name>A0A158GRC1_CABCO</name>
<dbReference type="Proteomes" id="UP000054740">
    <property type="component" value="Unassembled WGS sequence"/>
</dbReference>
<protein>
    <submittedName>
        <fullName evidence="2">Uncharacterized protein</fullName>
    </submittedName>
</protein>
<evidence type="ECO:0000313" key="2">
    <source>
        <dbReference type="EMBL" id="SAL34427.1"/>
    </source>
</evidence>
<reference evidence="3" key="1">
    <citation type="submission" date="2016-01" db="EMBL/GenBank/DDBJ databases">
        <authorList>
            <person name="Peeters C."/>
        </authorList>
    </citation>
    <scope>NUCLEOTIDE SEQUENCE [LARGE SCALE GENOMIC DNA]</scope>
</reference>
<feature type="compositionally biased region" description="Polar residues" evidence="1">
    <location>
        <begin position="328"/>
        <end position="340"/>
    </location>
</feature>
<keyword evidence="3" id="KW-1185">Reference proteome</keyword>